<protein>
    <submittedName>
        <fullName evidence="2">Uncharacterized protein</fullName>
    </submittedName>
</protein>
<evidence type="ECO:0000256" key="1">
    <source>
        <dbReference type="SAM" id="Coils"/>
    </source>
</evidence>
<proteinExistence type="predicted"/>
<sequence length="169" mass="19468">MDQNEKEEKRKAWVRFRVMDVLRNHDQEARVIESQIAAERAALAEDLKEILESAFPSGQLSDAGVRVQSSPDSDARMVNMVTRTEKRRNTADRRIGALERQAQQIEDVLSAILDMDSQSKCVLLALYYPFRSYKEAADFLHMAKATIYRQRKTALDSLFATMYKSDSFR</sequence>
<accession>A0ABS6FDC2</accession>
<evidence type="ECO:0000313" key="2">
    <source>
        <dbReference type="EMBL" id="MBU5628277.1"/>
    </source>
</evidence>
<name>A0ABS6FDC2_9FIRM</name>
<gene>
    <name evidence="2" type="ORF">KQI82_15310</name>
</gene>
<comment type="caution">
    <text evidence="2">The sequence shown here is derived from an EMBL/GenBank/DDBJ whole genome shotgun (WGS) entry which is preliminary data.</text>
</comment>
<feature type="coiled-coil region" evidence="1">
    <location>
        <begin position="81"/>
        <end position="108"/>
    </location>
</feature>
<dbReference type="Proteomes" id="UP000787672">
    <property type="component" value="Unassembled WGS sequence"/>
</dbReference>
<dbReference type="RefSeq" id="WP_216633541.1">
    <property type="nucleotide sequence ID" value="NZ_JAHLQN010000001.1"/>
</dbReference>
<reference evidence="2 3" key="1">
    <citation type="submission" date="2021-06" db="EMBL/GenBank/DDBJ databases">
        <authorList>
            <person name="Sun Q."/>
            <person name="Li D."/>
        </authorList>
    </citation>
    <scope>NUCLEOTIDE SEQUENCE [LARGE SCALE GENOMIC DNA]</scope>
    <source>
        <strain evidence="2 3">MSJ-2</strain>
    </source>
</reference>
<evidence type="ECO:0000313" key="3">
    <source>
        <dbReference type="Proteomes" id="UP000787672"/>
    </source>
</evidence>
<dbReference type="EMBL" id="JAHLQN010000001">
    <property type="protein sequence ID" value="MBU5628277.1"/>
    <property type="molecule type" value="Genomic_DNA"/>
</dbReference>
<organism evidence="2 3">
    <name type="scientific">Dysosmobacter acutus</name>
    <dbReference type="NCBI Taxonomy" id="2841504"/>
    <lineage>
        <taxon>Bacteria</taxon>
        <taxon>Bacillati</taxon>
        <taxon>Bacillota</taxon>
        <taxon>Clostridia</taxon>
        <taxon>Eubacteriales</taxon>
        <taxon>Oscillospiraceae</taxon>
        <taxon>Dysosmobacter</taxon>
    </lineage>
</organism>
<keyword evidence="1" id="KW-0175">Coiled coil</keyword>
<keyword evidence="3" id="KW-1185">Reference proteome</keyword>